<organism evidence="2 3">
    <name type="scientific">Trichonephila clavata</name>
    <name type="common">Joro spider</name>
    <name type="synonym">Nephila clavata</name>
    <dbReference type="NCBI Taxonomy" id="2740835"/>
    <lineage>
        <taxon>Eukaryota</taxon>
        <taxon>Metazoa</taxon>
        <taxon>Ecdysozoa</taxon>
        <taxon>Arthropoda</taxon>
        <taxon>Chelicerata</taxon>
        <taxon>Arachnida</taxon>
        <taxon>Araneae</taxon>
        <taxon>Araneomorphae</taxon>
        <taxon>Entelegynae</taxon>
        <taxon>Araneoidea</taxon>
        <taxon>Nephilidae</taxon>
        <taxon>Trichonephila</taxon>
    </lineage>
</organism>
<protein>
    <submittedName>
        <fullName evidence="2">Uncharacterized protein</fullName>
    </submittedName>
</protein>
<feature type="compositionally biased region" description="Polar residues" evidence="1">
    <location>
        <begin position="50"/>
        <end position="66"/>
    </location>
</feature>
<gene>
    <name evidence="2" type="ORF">TNCT_116901</name>
</gene>
<dbReference type="EMBL" id="BMAO01009060">
    <property type="protein sequence ID" value="GFR28426.1"/>
    <property type="molecule type" value="Genomic_DNA"/>
</dbReference>
<evidence type="ECO:0000313" key="3">
    <source>
        <dbReference type="Proteomes" id="UP000887116"/>
    </source>
</evidence>
<name>A0A8X6HQN2_TRICU</name>
<feature type="region of interest" description="Disordered" evidence="1">
    <location>
        <begin position="24"/>
        <end position="75"/>
    </location>
</feature>
<proteinExistence type="predicted"/>
<feature type="compositionally biased region" description="Basic and acidic residues" evidence="1">
    <location>
        <begin position="35"/>
        <end position="49"/>
    </location>
</feature>
<dbReference type="Proteomes" id="UP000887116">
    <property type="component" value="Unassembled WGS sequence"/>
</dbReference>
<evidence type="ECO:0000313" key="2">
    <source>
        <dbReference type="EMBL" id="GFR28426.1"/>
    </source>
</evidence>
<reference evidence="2" key="1">
    <citation type="submission" date="2020-07" db="EMBL/GenBank/DDBJ databases">
        <title>Multicomponent nature underlies the extraordinary mechanical properties of spider dragline silk.</title>
        <authorList>
            <person name="Kono N."/>
            <person name="Nakamura H."/>
            <person name="Mori M."/>
            <person name="Yoshida Y."/>
            <person name="Ohtoshi R."/>
            <person name="Malay A.D."/>
            <person name="Moran D.A.P."/>
            <person name="Tomita M."/>
            <person name="Numata K."/>
            <person name="Arakawa K."/>
        </authorList>
    </citation>
    <scope>NUCLEOTIDE SEQUENCE</scope>
</reference>
<sequence>MVDASCCSPGRSFEMRIKTSWVQGTRDGVPTRGELSVKQEDDEVRRSKDSAASGQGSRSNSFQVQSDVGLPVAPQTISRGLTRKRIYNPRGLFMPCL</sequence>
<dbReference type="AlphaFoldDB" id="A0A8X6HQN2"/>
<accession>A0A8X6HQN2</accession>
<comment type="caution">
    <text evidence="2">The sequence shown here is derived from an EMBL/GenBank/DDBJ whole genome shotgun (WGS) entry which is preliminary data.</text>
</comment>
<evidence type="ECO:0000256" key="1">
    <source>
        <dbReference type="SAM" id="MobiDB-lite"/>
    </source>
</evidence>
<keyword evidence="3" id="KW-1185">Reference proteome</keyword>